<dbReference type="PROSITE" id="PS00356">
    <property type="entry name" value="HTH_LACI_1"/>
    <property type="match status" value="1"/>
</dbReference>
<keyword evidence="1" id="KW-0805">Transcription regulation</keyword>
<evidence type="ECO:0000256" key="1">
    <source>
        <dbReference type="ARBA" id="ARBA00023015"/>
    </source>
</evidence>
<dbReference type="AlphaFoldDB" id="A0A0M6Y4U7"/>
<dbReference type="Pfam" id="PF00356">
    <property type="entry name" value="LacI"/>
    <property type="match status" value="1"/>
</dbReference>
<dbReference type="Proteomes" id="UP000048926">
    <property type="component" value="Unassembled WGS sequence"/>
</dbReference>
<dbReference type="PANTHER" id="PTHR30146:SF152">
    <property type="entry name" value="TRANSCRIPTIONAL REGULATORY PROTEIN"/>
    <property type="match status" value="1"/>
</dbReference>
<dbReference type="PANTHER" id="PTHR30146">
    <property type="entry name" value="LACI-RELATED TRANSCRIPTIONAL REPRESSOR"/>
    <property type="match status" value="1"/>
</dbReference>
<organism evidence="5 6">
    <name type="scientific">Roseibium aggregatum</name>
    <dbReference type="NCBI Taxonomy" id="187304"/>
    <lineage>
        <taxon>Bacteria</taxon>
        <taxon>Pseudomonadati</taxon>
        <taxon>Pseudomonadota</taxon>
        <taxon>Alphaproteobacteria</taxon>
        <taxon>Hyphomicrobiales</taxon>
        <taxon>Stappiaceae</taxon>
        <taxon>Roseibium</taxon>
    </lineage>
</organism>
<evidence type="ECO:0000256" key="3">
    <source>
        <dbReference type="ARBA" id="ARBA00023163"/>
    </source>
</evidence>
<dbReference type="InterPro" id="IPR010982">
    <property type="entry name" value="Lambda_DNA-bd_dom_sf"/>
</dbReference>
<dbReference type="CDD" id="cd01392">
    <property type="entry name" value="HTH_LacI"/>
    <property type="match status" value="1"/>
</dbReference>
<accession>A0A0M6Y4U7</accession>
<name>A0A0M6Y4U7_9HYPH</name>
<reference evidence="6" key="1">
    <citation type="submission" date="2015-07" db="EMBL/GenBank/DDBJ databases">
        <authorList>
            <person name="Rodrigo-Torres Lidia"/>
            <person name="Arahal R.David."/>
        </authorList>
    </citation>
    <scope>NUCLEOTIDE SEQUENCE [LARGE SCALE GENOMIC DNA]</scope>
    <source>
        <strain evidence="6">CECT 4801</strain>
    </source>
</reference>
<feature type="domain" description="HTH lacI-type" evidence="4">
    <location>
        <begin position="4"/>
        <end position="58"/>
    </location>
</feature>
<gene>
    <name evidence="5" type="primary">ccpA_4</name>
    <name evidence="5" type="ORF">LAL4801_03170</name>
</gene>
<sequence>MKRVTIHDVAETAGVSLATVDRVLNGRPGVRKVTIEKVKQAVEALNYKPDVFAAGLAKKRVYRLHFLIPNGPNAFMEDLTREALSHAETMSGDRMHVHVEPIDAFDGHRVAGTLAILDRSQCDGVAVVAPAFPEVQAAIDRLQDRGVPVVTLVSDHPSSSRQHFVGIDNVAAGRTAGRLLGRFLPRSPAKVAIIAGSLGLRDHAERYQGCRAVIEQDYPHLELLKVREGRDDNARNADLMRKLLAEHPDLAGLYNIGAGNRGTIAALKESGRSQGIVFVGHELTPYTREALQDDVLDAVIAQDPGHEIRSAIRVLKALCDGVPIIEGQERIGIDVFLKDNLPGDLEPSDTAERPV</sequence>
<dbReference type="GO" id="GO:0000976">
    <property type="term" value="F:transcription cis-regulatory region binding"/>
    <property type="evidence" value="ECO:0007669"/>
    <property type="project" value="TreeGrafter"/>
</dbReference>
<dbReference type="InterPro" id="IPR025997">
    <property type="entry name" value="SBP_2_dom"/>
</dbReference>
<keyword evidence="3" id="KW-0804">Transcription</keyword>
<dbReference type="GO" id="GO:0003700">
    <property type="term" value="F:DNA-binding transcription factor activity"/>
    <property type="evidence" value="ECO:0007669"/>
    <property type="project" value="TreeGrafter"/>
</dbReference>
<proteinExistence type="predicted"/>
<dbReference type="OrthoDB" id="9805774at2"/>
<dbReference type="SUPFAM" id="SSF53822">
    <property type="entry name" value="Periplasmic binding protein-like I"/>
    <property type="match status" value="1"/>
</dbReference>
<dbReference type="CDD" id="cd06307">
    <property type="entry name" value="PBP1_sugar_binding"/>
    <property type="match status" value="1"/>
</dbReference>
<dbReference type="STRING" id="187304.B0E33_07410"/>
<dbReference type="Gene3D" id="1.10.260.40">
    <property type="entry name" value="lambda repressor-like DNA-binding domains"/>
    <property type="match status" value="1"/>
</dbReference>
<evidence type="ECO:0000259" key="4">
    <source>
        <dbReference type="PROSITE" id="PS50932"/>
    </source>
</evidence>
<dbReference type="RefSeq" id="WP_055657552.1">
    <property type="nucleotide sequence ID" value="NZ_CXST01000002.1"/>
</dbReference>
<dbReference type="PRINTS" id="PR00036">
    <property type="entry name" value="HTHLACI"/>
</dbReference>
<dbReference type="EMBL" id="CXST01000002">
    <property type="protein sequence ID" value="CTQ44724.1"/>
    <property type="molecule type" value="Genomic_DNA"/>
</dbReference>
<keyword evidence="6" id="KW-1185">Reference proteome</keyword>
<dbReference type="InterPro" id="IPR028082">
    <property type="entry name" value="Peripla_BP_I"/>
</dbReference>
<dbReference type="SMART" id="SM00354">
    <property type="entry name" value="HTH_LACI"/>
    <property type="match status" value="1"/>
</dbReference>
<dbReference type="Pfam" id="PF13407">
    <property type="entry name" value="Peripla_BP_4"/>
    <property type="match status" value="1"/>
</dbReference>
<dbReference type="InterPro" id="IPR000843">
    <property type="entry name" value="HTH_LacI"/>
</dbReference>
<evidence type="ECO:0000313" key="6">
    <source>
        <dbReference type="Proteomes" id="UP000048926"/>
    </source>
</evidence>
<evidence type="ECO:0000313" key="5">
    <source>
        <dbReference type="EMBL" id="CTQ44724.1"/>
    </source>
</evidence>
<dbReference type="SUPFAM" id="SSF47413">
    <property type="entry name" value="lambda repressor-like DNA-binding domains"/>
    <property type="match status" value="1"/>
</dbReference>
<dbReference type="PROSITE" id="PS50932">
    <property type="entry name" value="HTH_LACI_2"/>
    <property type="match status" value="1"/>
</dbReference>
<dbReference type="Gene3D" id="3.40.50.2300">
    <property type="match status" value="2"/>
</dbReference>
<protein>
    <submittedName>
        <fullName evidence="5">Glucose-resistance amylase regulator</fullName>
    </submittedName>
</protein>
<keyword evidence="2" id="KW-0238">DNA-binding</keyword>
<evidence type="ECO:0000256" key="2">
    <source>
        <dbReference type="ARBA" id="ARBA00023125"/>
    </source>
</evidence>